<comment type="caution">
    <text evidence="3">Lacks conserved residue(s) required for the propagation of feature annotation.</text>
</comment>
<feature type="binding site" evidence="3">
    <location>
        <begin position="371"/>
        <end position="374"/>
    </location>
    <ligand>
        <name>CTP</name>
        <dbReference type="ChEBI" id="CHEBI:37563"/>
    </ligand>
</feature>
<keyword evidence="8" id="KW-1185">Reference proteome</keyword>
<comment type="function">
    <text evidence="3">Catalyzes two sequential steps in the biosynthesis of coenzyme A. In the first step cysteine is conjugated to 4'-phosphopantothenate to form 4-phosphopantothenoylcysteine. In the second step the latter compound is decarboxylated to form 4'-phosphopantotheine.</text>
</comment>
<feature type="binding site" evidence="3">
    <location>
        <position position="352"/>
    </location>
    <ligand>
        <name>CTP</name>
        <dbReference type="ChEBI" id="CHEBI:37563"/>
    </ligand>
</feature>
<dbReference type="PANTHER" id="PTHR14359">
    <property type="entry name" value="HOMO-OLIGOMERIC FLAVIN CONTAINING CYS DECARBOXYLASE FAMILY"/>
    <property type="match status" value="1"/>
</dbReference>
<sequence>MIPESAAHRQRTWADRTGVLLPFGHLSDGDSDSLEPETAPVFSKPRGCRRFSVTKGPTLKTVDQQPARIVVGVTGGIAAYKACHLVRALTETGCDVTVIPTENALRFVGAATFEALSHNPVTTGVFEHVDSVRHVSVGKNADLVVVAPATADFMARLAAGMAHDMLTATCLTATCPIVVAPAMHTEMWFNPATQANVSTLRGRGITVLEPASGRLTGKDTGTGRLPEPEQIHRMASLVRETGSLSRLFEGKKLLVTAGGTREDIDPVRFVGNRSSGKQGFALAEVAAHMGAEVSVIAAATDCLPTPCGARLIRVRSALELAQEVNHRAADTDIVIMAAAVADFRPTHTAGSKIKKAGGRDSLGHIELTENPDILAGLVHARRQGQLPEGITLVGFAAETGDDTAGPLEHGRAKLATKGVDLLMVNDVSDGQVFGRNINAGWVLGSNGSVTTIERGDKFVVARRILEAVAARF</sequence>
<dbReference type="EC" id="6.3.2.5" evidence="3"/>
<organism evidence="7 8">
    <name type="scientific">Corynebacterium mendelii</name>
    <dbReference type="NCBI Taxonomy" id="2765362"/>
    <lineage>
        <taxon>Bacteria</taxon>
        <taxon>Bacillati</taxon>
        <taxon>Actinomycetota</taxon>
        <taxon>Actinomycetes</taxon>
        <taxon>Mycobacteriales</taxon>
        <taxon>Corynebacteriaceae</taxon>
        <taxon>Corynebacterium</taxon>
    </lineage>
</organism>
<dbReference type="InterPro" id="IPR005252">
    <property type="entry name" value="CoaBC"/>
</dbReference>
<dbReference type="EMBL" id="JAFLEQ010000003">
    <property type="protein sequence ID" value="MBN9643424.1"/>
    <property type="molecule type" value="Genomic_DNA"/>
</dbReference>
<dbReference type="InterPro" id="IPR007085">
    <property type="entry name" value="DNA/pantothenate-metab_flavo_C"/>
</dbReference>
<evidence type="ECO:0000259" key="5">
    <source>
        <dbReference type="Pfam" id="PF02441"/>
    </source>
</evidence>
<keyword evidence="3 4" id="KW-0288">FMN</keyword>
<dbReference type="Gene3D" id="3.40.50.10300">
    <property type="entry name" value="CoaB-like"/>
    <property type="match status" value="1"/>
</dbReference>
<evidence type="ECO:0000313" key="7">
    <source>
        <dbReference type="EMBL" id="MBN9643424.1"/>
    </source>
</evidence>
<dbReference type="NCBIfam" id="TIGR00521">
    <property type="entry name" value="coaBC_dfp"/>
    <property type="match status" value="1"/>
</dbReference>
<name>A0A939DZ05_9CORY</name>
<keyword evidence="3 4" id="KW-0436">Ligase</keyword>
<dbReference type="GO" id="GO:0004633">
    <property type="term" value="F:phosphopantothenoylcysteine decarboxylase activity"/>
    <property type="evidence" value="ECO:0007669"/>
    <property type="project" value="UniProtKB-UniRule"/>
</dbReference>
<keyword evidence="2 3" id="KW-0456">Lyase</keyword>
<dbReference type="InterPro" id="IPR036551">
    <property type="entry name" value="Flavin_trans-like"/>
</dbReference>
<comment type="caution">
    <text evidence="7">The sequence shown here is derived from an EMBL/GenBank/DDBJ whole genome shotgun (WGS) entry which is preliminary data.</text>
</comment>
<feature type="binding site" evidence="3">
    <location>
        <position position="395"/>
    </location>
    <ligand>
        <name>CTP</name>
        <dbReference type="ChEBI" id="CHEBI:37563"/>
    </ligand>
</feature>
<gene>
    <name evidence="3 7" type="primary">coaBC</name>
    <name evidence="7" type="ORF">JZY06_02100</name>
</gene>
<feature type="binding site" evidence="3">
    <location>
        <position position="342"/>
    </location>
    <ligand>
        <name>CTP</name>
        <dbReference type="ChEBI" id="CHEBI:37563"/>
    </ligand>
</feature>
<feature type="region of interest" description="Phosphopantothenoylcysteine decarboxylase" evidence="3">
    <location>
        <begin position="1"/>
        <end position="252"/>
    </location>
</feature>
<keyword evidence="1 3" id="KW-0210">Decarboxylase</keyword>
<comment type="pathway">
    <text evidence="3 4">Cofactor biosynthesis; coenzyme A biosynthesis; CoA from (R)-pantothenate: step 3/5.</text>
</comment>
<feature type="domain" description="Flavoprotein" evidence="5">
    <location>
        <begin position="68"/>
        <end position="231"/>
    </location>
</feature>
<dbReference type="GO" id="GO:0046872">
    <property type="term" value="F:metal ion binding"/>
    <property type="evidence" value="ECO:0007669"/>
    <property type="project" value="UniProtKB-KW"/>
</dbReference>
<keyword evidence="3" id="KW-0511">Multifunctional enzyme</keyword>
<dbReference type="AlphaFoldDB" id="A0A939DZ05"/>
<evidence type="ECO:0000256" key="1">
    <source>
        <dbReference type="ARBA" id="ARBA00022793"/>
    </source>
</evidence>
<keyword evidence="3" id="KW-0460">Magnesium</keyword>
<dbReference type="InterPro" id="IPR003382">
    <property type="entry name" value="Flavoprotein"/>
</dbReference>
<evidence type="ECO:0000259" key="6">
    <source>
        <dbReference type="Pfam" id="PF04127"/>
    </source>
</evidence>
<dbReference type="Pfam" id="PF02441">
    <property type="entry name" value="Flavoprotein"/>
    <property type="match status" value="1"/>
</dbReference>
<dbReference type="PANTHER" id="PTHR14359:SF6">
    <property type="entry name" value="PHOSPHOPANTOTHENOYLCYSTEINE DECARBOXYLASE"/>
    <property type="match status" value="1"/>
</dbReference>
<dbReference type="GO" id="GO:0015937">
    <property type="term" value="P:coenzyme A biosynthetic process"/>
    <property type="evidence" value="ECO:0007669"/>
    <property type="project" value="UniProtKB-UniRule"/>
</dbReference>
<dbReference type="SUPFAM" id="SSF102645">
    <property type="entry name" value="CoaB-like"/>
    <property type="match status" value="1"/>
</dbReference>
<dbReference type="GO" id="GO:0010181">
    <property type="term" value="F:FMN binding"/>
    <property type="evidence" value="ECO:0007669"/>
    <property type="project" value="UniProtKB-UniRule"/>
</dbReference>
<comment type="cofactor">
    <cofactor evidence="3">
        <name>FMN</name>
        <dbReference type="ChEBI" id="CHEBI:58210"/>
    </cofactor>
    <text evidence="3">Binds 1 FMN per subunit.</text>
</comment>
<dbReference type="GO" id="GO:0015941">
    <property type="term" value="P:pantothenate catabolic process"/>
    <property type="evidence" value="ECO:0007669"/>
    <property type="project" value="InterPro"/>
</dbReference>
<comment type="catalytic activity">
    <reaction evidence="3 4">
        <text>N-[(R)-4-phosphopantothenoyl]-L-cysteine + H(+) = (R)-4'-phosphopantetheine + CO2</text>
        <dbReference type="Rhea" id="RHEA:16793"/>
        <dbReference type="ChEBI" id="CHEBI:15378"/>
        <dbReference type="ChEBI" id="CHEBI:16526"/>
        <dbReference type="ChEBI" id="CHEBI:59458"/>
        <dbReference type="ChEBI" id="CHEBI:61723"/>
        <dbReference type="EC" id="4.1.1.36"/>
    </reaction>
</comment>
<dbReference type="InterPro" id="IPR035929">
    <property type="entry name" value="CoaB-like_sf"/>
</dbReference>
<comment type="pathway">
    <text evidence="3 4">Cofactor biosynthesis; coenzyme A biosynthesis; CoA from (R)-pantothenate: step 2/5.</text>
</comment>
<comment type="catalytic activity">
    <reaction evidence="3 4">
        <text>(R)-4'-phosphopantothenate + L-cysteine + CTP = N-[(R)-4-phosphopantothenoyl]-L-cysteine + CMP + diphosphate + H(+)</text>
        <dbReference type="Rhea" id="RHEA:19397"/>
        <dbReference type="ChEBI" id="CHEBI:10986"/>
        <dbReference type="ChEBI" id="CHEBI:15378"/>
        <dbReference type="ChEBI" id="CHEBI:33019"/>
        <dbReference type="ChEBI" id="CHEBI:35235"/>
        <dbReference type="ChEBI" id="CHEBI:37563"/>
        <dbReference type="ChEBI" id="CHEBI:59458"/>
        <dbReference type="ChEBI" id="CHEBI:60377"/>
        <dbReference type="EC" id="6.3.2.5"/>
    </reaction>
</comment>
<dbReference type="GO" id="GO:0071513">
    <property type="term" value="C:phosphopantothenoylcysteine decarboxylase complex"/>
    <property type="evidence" value="ECO:0007669"/>
    <property type="project" value="TreeGrafter"/>
</dbReference>
<comment type="similarity">
    <text evidence="3 4">In the C-terminal section; belongs to the PPC synthetase family.</text>
</comment>
<reference evidence="7" key="1">
    <citation type="submission" date="2021-03" db="EMBL/GenBank/DDBJ databases">
        <authorList>
            <person name="Sun Q."/>
        </authorList>
    </citation>
    <scope>NUCLEOTIDE SEQUENCE</scope>
    <source>
        <strain evidence="7">CCM 8862</strain>
    </source>
</reference>
<feature type="binding site" evidence="3">
    <location>
        <position position="413"/>
    </location>
    <ligand>
        <name>CTP</name>
        <dbReference type="ChEBI" id="CHEBI:37563"/>
    </ligand>
</feature>
<proteinExistence type="inferred from homology"/>
<dbReference type="Gene3D" id="3.40.50.1950">
    <property type="entry name" value="Flavin prenyltransferase-like"/>
    <property type="match status" value="1"/>
</dbReference>
<dbReference type="Proteomes" id="UP000664332">
    <property type="component" value="Unassembled WGS sequence"/>
</dbReference>
<dbReference type="HAMAP" id="MF_02225">
    <property type="entry name" value="CoaBC"/>
    <property type="match status" value="1"/>
</dbReference>
<evidence type="ECO:0000256" key="2">
    <source>
        <dbReference type="ARBA" id="ARBA00023239"/>
    </source>
</evidence>
<protein>
    <recommendedName>
        <fullName evidence="3">Coenzyme A biosynthesis bifunctional protein CoaBC</fullName>
    </recommendedName>
    <alternativeName>
        <fullName evidence="3">DNA/pantothenate metabolism flavoprotein</fullName>
    </alternativeName>
    <alternativeName>
        <fullName evidence="3">Phosphopantothenoylcysteine synthetase/decarboxylase</fullName>
        <shortName evidence="3">PPCS-PPCDC</shortName>
    </alternativeName>
    <domain>
        <recommendedName>
            <fullName evidence="3">Phosphopantothenoylcysteine decarboxylase</fullName>
            <shortName evidence="3">PPC decarboxylase</shortName>
            <shortName evidence="3">PPC-DC</shortName>
            <ecNumber evidence="3">4.1.1.36</ecNumber>
        </recommendedName>
        <alternativeName>
            <fullName evidence="3">CoaC</fullName>
        </alternativeName>
    </domain>
    <domain>
        <recommendedName>
            <fullName evidence="3">Phosphopantothenate--cysteine ligase</fullName>
            <ecNumber evidence="3">6.3.2.5</ecNumber>
        </recommendedName>
        <alternativeName>
            <fullName evidence="3">CoaB</fullName>
        </alternativeName>
        <alternativeName>
            <fullName evidence="3">Phosphopantothenoylcysteine synthetase</fullName>
            <shortName evidence="3">PPC synthetase</shortName>
            <shortName evidence="3">PPC-S</shortName>
        </alternativeName>
    </domain>
</protein>
<evidence type="ECO:0000313" key="8">
    <source>
        <dbReference type="Proteomes" id="UP000664332"/>
    </source>
</evidence>
<keyword evidence="3" id="KW-0479">Metal-binding</keyword>
<evidence type="ECO:0000256" key="3">
    <source>
        <dbReference type="HAMAP-Rule" id="MF_02225"/>
    </source>
</evidence>
<dbReference type="EC" id="4.1.1.36" evidence="3"/>
<feature type="domain" description="DNA/pantothenate metabolism flavoprotein C-terminal" evidence="6">
    <location>
        <begin position="249"/>
        <end position="470"/>
    </location>
</feature>
<accession>A0A939DZ05</accession>
<keyword evidence="3 4" id="KW-0285">Flavoprotein</keyword>
<comment type="function">
    <text evidence="4">Catalyzes two steps in the biosynthesis of coenzyme A. In the first step cysteine is conjugated to 4'-phosphopantothenate to form 4-phosphopantothenoylcysteine, in the latter compound is decarboxylated to form 4'-phosphopantotheine.</text>
</comment>
<dbReference type="Pfam" id="PF04127">
    <property type="entry name" value="DFP"/>
    <property type="match status" value="1"/>
</dbReference>
<dbReference type="GO" id="GO:0004632">
    <property type="term" value="F:phosphopantothenate--cysteine ligase activity"/>
    <property type="evidence" value="ECO:0007669"/>
    <property type="project" value="UniProtKB-UniRule"/>
</dbReference>
<dbReference type="SUPFAM" id="SSF52507">
    <property type="entry name" value="Homo-oligomeric flavin-containing Cys decarboxylases, HFCD"/>
    <property type="match status" value="1"/>
</dbReference>
<feature type="binding site" evidence="3">
    <location>
        <position position="417"/>
    </location>
    <ligand>
        <name>CTP</name>
        <dbReference type="ChEBI" id="CHEBI:37563"/>
    </ligand>
</feature>
<comment type="similarity">
    <text evidence="3 4">In the N-terminal section; belongs to the HFCD (homo-oligomeric flavin containing Cys decarboxylase) superfamily.</text>
</comment>
<evidence type="ECO:0000256" key="4">
    <source>
        <dbReference type="RuleBase" id="RU364078"/>
    </source>
</evidence>
<comment type="cofactor">
    <cofactor evidence="3">
        <name>Mg(2+)</name>
        <dbReference type="ChEBI" id="CHEBI:18420"/>
    </cofactor>
</comment>
<feature type="region of interest" description="Phosphopantothenate--cysteine ligase" evidence="3">
    <location>
        <begin position="253"/>
        <end position="472"/>
    </location>
</feature>